<keyword evidence="5" id="KW-1185">Reference proteome</keyword>
<dbReference type="InterPro" id="IPR002933">
    <property type="entry name" value="Peptidase_M20"/>
</dbReference>
<sequence length="490" mass="51963">MGFRPPGGRGRQRDLSCPDIRFISGGNRVIPADLLAEATAHVDAGRFFTELAALVGYPTVSDHPDGRAAIEAYLDQALVPALTELGCETEVHPNPDPAGGPFLVAIRQEAPDLPTVLCYGHADVVDGHTGQWREGRDPWTLSADGDRWYGRGAADNKGQHLINLTALRLLLEHRGSLGFSLKFLFETGEETGSPGLAEFAAQHRDLLRADVLIASDGPRLDAATPTLFLGARGAARIALDVDLRPDGYHSGNWGGLLRNPATTLAGAISCLVDGHGRIQVPELLPAELPDTVRTALEGVTVANSPGDPVPDEGWGAPGLTPAERLYGWNTLEVLSLGAADIERPVNAIPGRARAMLQLRHVTGTDVGGAAEAITKHLAARGFSMVGVTVESTFPASRTPVDDPWARWAHRTLAEVVTGPVALLPSFGGGLPNHVFTDVLGLPTLWLPHSYPGCLQHAPDEHLLAPVAREGLVLATALFHALGQRGKAARR</sequence>
<dbReference type="PROSITE" id="PS00759">
    <property type="entry name" value="ARGE_DAPE_CPG2_2"/>
    <property type="match status" value="1"/>
</dbReference>
<dbReference type="EMBL" id="BAAAZN010000021">
    <property type="protein sequence ID" value="GAA3576713.1"/>
    <property type="molecule type" value="Genomic_DNA"/>
</dbReference>
<dbReference type="InterPro" id="IPR051458">
    <property type="entry name" value="Cyt/Met_Dipeptidase"/>
</dbReference>
<dbReference type="SUPFAM" id="SSF53187">
    <property type="entry name" value="Zn-dependent exopeptidases"/>
    <property type="match status" value="1"/>
</dbReference>
<name>A0ABP6Y4T8_9PSEU</name>
<dbReference type="InterPro" id="IPR001261">
    <property type="entry name" value="ArgE/DapE_CS"/>
</dbReference>
<comment type="caution">
    <text evidence="4">The sequence shown here is derived from an EMBL/GenBank/DDBJ whole genome shotgun (WGS) entry which is preliminary data.</text>
</comment>
<protein>
    <submittedName>
        <fullName evidence="4">M20 family metallopeptidase</fullName>
    </submittedName>
</protein>
<organism evidence="4 5">
    <name type="scientific">Amycolatopsis ultiminotia</name>
    <dbReference type="NCBI Taxonomy" id="543629"/>
    <lineage>
        <taxon>Bacteria</taxon>
        <taxon>Bacillati</taxon>
        <taxon>Actinomycetota</taxon>
        <taxon>Actinomycetes</taxon>
        <taxon>Pseudonocardiales</taxon>
        <taxon>Pseudonocardiaceae</taxon>
        <taxon>Amycolatopsis</taxon>
    </lineage>
</organism>
<keyword evidence="2" id="KW-0479">Metal-binding</keyword>
<dbReference type="PANTHER" id="PTHR43270">
    <property type="entry name" value="BETA-ALA-HIS DIPEPTIDASE"/>
    <property type="match status" value="1"/>
</dbReference>
<dbReference type="PANTHER" id="PTHR43270:SF12">
    <property type="entry name" value="SUCCINYL-DIAMINOPIMELATE DESUCCINYLASE"/>
    <property type="match status" value="1"/>
</dbReference>
<proteinExistence type="predicted"/>
<gene>
    <name evidence="4" type="ORF">GCM10022222_71780</name>
</gene>
<evidence type="ECO:0000313" key="5">
    <source>
        <dbReference type="Proteomes" id="UP001500689"/>
    </source>
</evidence>
<dbReference type="NCBIfam" id="NF005478">
    <property type="entry name" value="PRK07079.1"/>
    <property type="match status" value="1"/>
</dbReference>
<evidence type="ECO:0000256" key="1">
    <source>
        <dbReference type="ARBA" id="ARBA00022670"/>
    </source>
</evidence>
<evidence type="ECO:0000256" key="3">
    <source>
        <dbReference type="ARBA" id="ARBA00022801"/>
    </source>
</evidence>
<keyword evidence="3" id="KW-0378">Hydrolase</keyword>
<keyword evidence="1" id="KW-0645">Protease</keyword>
<accession>A0ABP6Y4T8</accession>
<evidence type="ECO:0000256" key="2">
    <source>
        <dbReference type="ARBA" id="ARBA00022723"/>
    </source>
</evidence>
<evidence type="ECO:0000313" key="4">
    <source>
        <dbReference type="EMBL" id="GAA3576713.1"/>
    </source>
</evidence>
<dbReference type="Gene3D" id="3.30.70.360">
    <property type="match status" value="1"/>
</dbReference>
<reference evidence="5" key="1">
    <citation type="journal article" date="2019" name="Int. J. Syst. Evol. Microbiol.">
        <title>The Global Catalogue of Microorganisms (GCM) 10K type strain sequencing project: providing services to taxonomists for standard genome sequencing and annotation.</title>
        <authorList>
            <consortium name="The Broad Institute Genomics Platform"/>
            <consortium name="The Broad Institute Genome Sequencing Center for Infectious Disease"/>
            <person name="Wu L."/>
            <person name="Ma J."/>
        </authorList>
    </citation>
    <scope>NUCLEOTIDE SEQUENCE [LARGE SCALE GENOMIC DNA]</scope>
    <source>
        <strain evidence="5">JCM 16898</strain>
    </source>
</reference>
<dbReference type="Gene3D" id="3.40.630.10">
    <property type="entry name" value="Zn peptidases"/>
    <property type="match status" value="1"/>
</dbReference>
<dbReference type="Pfam" id="PF01546">
    <property type="entry name" value="Peptidase_M20"/>
    <property type="match status" value="1"/>
</dbReference>
<dbReference type="Proteomes" id="UP001500689">
    <property type="component" value="Unassembled WGS sequence"/>
</dbReference>